<dbReference type="Proteomes" id="UP000315003">
    <property type="component" value="Chromosome"/>
</dbReference>
<keyword evidence="3" id="KW-1185">Reference proteome</keyword>
<dbReference type="AlphaFoldDB" id="A0A517SYI5"/>
<dbReference type="OrthoDB" id="267642at2"/>
<proteinExistence type="predicted"/>
<sequence>MHAKDSIRQAYKISHMVLTAYVNDMTDENLLVRSVPGCNHVAWQLGHLISSANGMLEGVGAQTIELPEGFADKHNKETAGNDNAADFYSKSQYLQLLEQIKAATFAGLEQASDESLDDDAPEYLQSIAKTVGDVYVLIACHPLMHAGQLVPLRRQLELPVVM</sequence>
<evidence type="ECO:0000313" key="2">
    <source>
        <dbReference type="EMBL" id="QDT61215.1"/>
    </source>
</evidence>
<dbReference type="EMBL" id="CP036272">
    <property type="protein sequence ID" value="QDT61215.1"/>
    <property type="molecule type" value="Genomic_DNA"/>
</dbReference>
<dbReference type="InterPro" id="IPR034660">
    <property type="entry name" value="DinB/YfiT-like"/>
</dbReference>
<dbReference type="SUPFAM" id="SSF109854">
    <property type="entry name" value="DinB/YfiT-like putative metalloenzymes"/>
    <property type="match status" value="1"/>
</dbReference>
<dbReference type="Gene3D" id="1.20.120.450">
    <property type="entry name" value="dinb family like domain"/>
    <property type="match status" value="1"/>
</dbReference>
<name>A0A517SYI5_9BACT</name>
<gene>
    <name evidence="2" type="ORF">SV7mr_37490</name>
</gene>
<evidence type="ECO:0000313" key="3">
    <source>
        <dbReference type="Proteomes" id="UP000315003"/>
    </source>
</evidence>
<organism evidence="2 3">
    <name type="scientific">Stieleria bergensis</name>
    <dbReference type="NCBI Taxonomy" id="2528025"/>
    <lineage>
        <taxon>Bacteria</taxon>
        <taxon>Pseudomonadati</taxon>
        <taxon>Planctomycetota</taxon>
        <taxon>Planctomycetia</taxon>
        <taxon>Pirellulales</taxon>
        <taxon>Pirellulaceae</taxon>
        <taxon>Stieleria</taxon>
    </lineage>
</organism>
<evidence type="ECO:0000259" key="1">
    <source>
        <dbReference type="Pfam" id="PF12867"/>
    </source>
</evidence>
<feature type="domain" description="DinB-like" evidence="1">
    <location>
        <begin position="14"/>
        <end position="149"/>
    </location>
</feature>
<accession>A0A517SYI5</accession>
<reference evidence="2 3" key="1">
    <citation type="submission" date="2019-02" db="EMBL/GenBank/DDBJ databases">
        <title>Deep-cultivation of Planctomycetes and their phenomic and genomic characterization uncovers novel biology.</title>
        <authorList>
            <person name="Wiegand S."/>
            <person name="Jogler M."/>
            <person name="Boedeker C."/>
            <person name="Pinto D."/>
            <person name="Vollmers J."/>
            <person name="Rivas-Marin E."/>
            <person name="Kohn T."/>
            <person name="Peeters S.H."/>
            <person name="Heuer A."/>
            <person name="Rast P."/>
            <person name="Oberbeckmann S."/>
            <person name="Bunk B."/>
            <person name="Jeske O."/>
            <person name="Meyerdierks A."/>
            <person name="Storesund J.E."/>
            <person name="Kallscheuer N."/>
            <person name="Luecker S."/>
            <person name="Lage O.M."/>
            <person name="Pohl T."/>
            <person name="Merkel B.J."/>
            <person name="Hornburger P."/>
            <person name="Mueller R.-W."/>
            <person name="Bruemmer F."/>
            <person name="Labrenz M."/>
            <person name="Spormann A.M."/>
            <person name="Op den Camp H."/>
            <person name="Overmann J."/>
            <person name="Amann R."/>
            <person name="Jetten M.S.M."/>
            <person name="Mascher T."/>
            <person name="Medema M.H."/>
            <person name="Devos D.P."/>
            <person name="Kaster A.-K."/>
            <person name="Ovreas L."/>
            <person name="Rohde M."/>
            <person name="Galperin M.Y."/>
            <person name="Jogler C."/>
        </authorList>
    </citation>
    <scope>NUCLEOTIDE SEQUENCE [LARGE SCALE GENOMIC DNA]</scope>
    <source>
        <strain evidence="2 3">SV_7m_r</strain>
    </source>
</reference>
<protein>
    <submittedName>
        <fullName evidence="2">DinB superfamily protein</fullName>
    </submittedName>
</protein>
<dbReference type="InterPro" id="IPR024775">
    <property type="entry name" value="DinB-like"/>
</dbReference>
<dbReference type="Pfam" id="PF12867">
    <property type="entry name" value="DinB_2"/>
    <property type="match status" value="1"/>
</dbReference>